<proteinExistence type="predicted"/>
<dbReference type="GO" id="GO:0046983">
    <property type="term" value="F:protein dimerization activity"/>
    <property type="evidence" value="ECO:0007669"/>
    <property type="project" value="InterPro"/>
</dbReference>
<evidence type="ECO:0000313" key="2">
    <source>
        <dbReference type="EMBL" id="KAJ8386336.1"/>
    </source>
</evidence>
<evidence type="ECO:0000313" key="3">
    <source>
        <dbReference type="Proteomes" id="UP001221898"/>
    </source>
</evidence>
<dbReference type="EMBL" id="JAINUG010000230">
    <property type="protein sequence ID" value="KAJ8386336.1"/>
    <property type="molecule type" value="Genomic_DNA"/>
</dbReference>
<dbReference type="AlphaFoldDB" id="A0AAD7W6S4"/>
<accession>A0AAD7W6S4</accession>
<dbReference type="Proteomes" id="UP001221898">
    <property type="component" value="Unassembled WGS sequence"/>
</dbReference>
<evidence type="ECO:0000259" key="1">
    <source>
        <dbReference type="Pfam" id="PF05699"/>
    </source>
</evidence>
<dbReference type="InterPro" id="IPR008906">
    <property type="entry name" value="HATC_C_dom"/>
</dbReference>
<organism evidence="2 3">
    <name type="scientific">Aldrovandia affinis</name>
    <dbReference type="NCBI Taxonomy" id="143900"/>
    <lineage>
        <taxon>Eukaryota</taxon>
        <taxon>Metazoa</taxon>
        <taxon>Chordata</taxon>
        <taxon>Craniata</taxon>
        <taxon>Vertebrata</taxon>
        <taxon>Euteleostomi</taxon>
        <taxon>Actinopterygii</taxon>
        <taxon>Neopterygii</taxon>
        <taxon>Teleostei</taxon>
        <taxon>Notacanthiformes</taxon>
        <taxon>Halosauridae</taxon>
        <taxon>Aldrovandia</taxon>
    </lineage>
</organism>
<dbReference type="InterPro" id="IPR012337">
    <property type="entry name" value="RNaseH-like_sf"/>
</dbReference>
<sequence>MSSHRTGIRVLQRPEAAARSQQEAEMIVKFNTAYNIAKEEMPFTKFRSQILLQKKNGLNVNPTYSNDMSCALFIGVIADTLKKRTVEKIAAVPYLSFMIDGDTDISTKECEIVYARIMANGRPINILIGHVEVKHANAQGIYAATKQAFTRLGVQCEDWLEKTVAMGADGAAVNLGYKGGVIALVQQEAGDFIVPFHCMPHRLELALLSVQKDNKMIGQVYDVLNLVWKTYHFSTKSMRELKALGSELGVNVNVPSGVKGTRWLPHVARAMDTFLRPGKDLSLQDAGQFIAVYYHMDHLAGASTNADVAGRARKIKQTMEDGTFVAFCHFLADLFAAISRFSLLLQRNDIILPQAVSGIKSLLVSIEAMEARPKPGGRLAQLQADLKLQRTRQQEGEPSKESGTAKAVRCFNIIFNHDSWPEDKEQLLDHGAEELAFLLEHFSTILRRNGANVDLAKEEFEALKMLISTTFMDKKSYLSLWELMMRKEPYCSDYKNILHLVHIMMVLPVSSAVCERGFSSQKRIKSDIRASLNIDTVEDLIRISIEGPSLEDFDARESVKTWFTQGERARRPNYMGWPSVDHGASGDLL</sequence>
<dbReference type="PANTHER" id="PTHR46880">
    <property type="entry name" value="RAS-ASSOCIATING DOMAIN-CONTAINING PROTEIN"/>
    <property type="match status" value="1"/>
</dbReference>
<keyword evidence="3" id="KW-1185">Reference proteome</keyword>
<comment type="caution">
    <text evidence="2">The sequence shown here is derived from an EMBL/GenBank/DDBJ whole genome shotgun (WGS) entry which is preliminary data.</text>
</comment>
<dbReference type="SUPFAM" id="SSF53098">
    <property type="entry name" value="Ribonuclease H-like"/>
    <property type="match status" value="1"/>
</dbReference>
<gene>
    <name evidence="2" type="ORF">AAFF_G00174330</name>
</gene>
<reference evidence="2" key="1">
    <citation type="journal article" date="2023" name="Science">
        <title>Genome structures resolve the early diversification of teleost fishes.</title>
        <authorList>
            <person name="Parey E."/>
            <person name="Louis A."/>
            <person name="Montfort J."/>
            <person name="Bouchez O."/>
            <person name="Roques C."/>
            <person name="Iampietro C."/>
            <person name="Lluch J."/>
            <person name="Castinel A."/>
            <person name="Donnadieu C."/>
            <person name="Desvignes T."/>
            <person name="Floi Bucao C."/>
            <person name="Jouanno E."/>
            <person name="Wen M."/>
            <person name="Mejri S."/>
            <person name="Dirks R."/>
            <person name="Jansen H."/>
            <person name="Henkel C."/>
            <person name="Chen W.J."/>
            <person name="Zahm M."/>
            <person name="Cabau C."/>
            <person name="Klopp C."/>
            <person name="Thompson A.W."/>
            <person name="Robinson-Rechavi M."/>
            <person name="Braasch I."/>
            <person name="Lecointre G."/>
            <person name="Bobe J."/>
            <person name="Postlethwait J.H."/>
            <person name="Berthelot C."/>
            <person name="Roest Crollius H."/>
            <person name="Guiguen Y."/>
        </authorList>
    </citation>
    <scope>NUCLEOTIDE SEQUENCE</scope>
    <source>
        <strain evidence="2">NC1722</strain>
    </source>
</reference>
<dbReference type="PANTHER" id="PTHR46880:SF5">
    <property type="entry name" value="DUF4371 DOMAIN-CONTAINING PROTEIN"/>
    <property type="match status" value="1"/>
</dbReference>
<feature type="domain" description="HAT C-terminal dimerisation" evidence="1">
    <location>
        <begin position="477"/>
        <end position="541"/>
    </location>
</feature>
<name>A0AAD7W6S4_9TELE</name>
<dbReference type="Pfam" id="PF05699">
    <property type="entry name" value="Dimer_Tnp_hAT"/>
    <property type="match status" value="1"/>
</dbReference>
<protein>
    <recommendedName>
        <fullName evidence="1">HAT C-terminal dimerisation domain-containing protein</fullName>
    </recommendedName>
</protein>